<reference evidence="2 3" key="1">
    <citation type="submission" date="2024-03" db="EMBL/GenBank/DDBJ databases">
        <title>Bacilli Hybrid Assemblies.</title>
        <authorList>
            <person name="Kovac J."/>
        </authorList>
    </citation>
    <scope>NUCLEOTIDE SEQUENCE [LARGE SCALE GENOMIC DNA]</scope>
    <source>
        <strain evidence="2 3">FSL R7-0666</strain>
    </source>
</reference>
<dbReference type="Proteomes" id="UP001418796">
    <property type="component" value="Unassembled WGS sequence"/>
</dbReference>
<accession>A0ABU9VQF0</accession>
<evidence type="ECO:0000313" key="2">
    <source>
        <dbReference type="EMBL" id="MEN0645393.1"/>
    </source>
</evidence>
<sequence>MTTFSIDQDMISSESIPAFSLTTSDKEVTTVYSNTDLQTEIIKKLQTQITTPIFDQKDGLYTRLTVQENVSFYHKWFGCKLTLHDILVQFELASIAKKPLHKCSVSEVRRVHYIKYLLSAPSSMVFVEPIHGVDVLTTQTFISMLARIKQDAIPTLIFVSNMEHALLLGDIPYKLQQNGLKKIEIDEETNDEEAEETPKTSFDHLFKIPAKVDDKIILFDPLEIDYIESQDGKGKIVINDQSYLMDLTLSEIEKKLNVYGFYRCHRSYIVNLQKVREIITWSKNAYSLRIDNSVQSTIPLSRTKIQEIQEKFSLR</sequence>
<dbReference type="Gene3D" id="3.40.50.300">
    <property type="entry name" value="P-loop containing nucleotide triphosphate hydrolases"/>
    <property type="match status" value="1"/>
</dbReference>
<dbReference type="InterPro" id="IPR046947">
    <property type="entry name" value="LytR-like"/>
</dbReference>
<keyword evidence="2" id="KW-0238">DNA-binding</keyword>
<name>A0ABU9VQF0_9BACI</name>
<dbReference type="GO" id="GO:0003677">
    <property type="term" value="F:DNA binding"/>
    <property type="evidence" value="ECO:0007669"/>
    <property type="project" value="UniProtKB-KW"/>
</dbReference>
<dbReference type="Gene3D" id="2.40.50.1020">
    <property type="entry name" value="LytTr DNA-binding domain"/>
    <property type="match status" value="1"/>
</dbReference>
<protein>
    <submittedName>
        <fullName evidence="2">LytTR family transcriptional regulator DNA-binding domain-containing protein</fullName>
    </submittedName>
</protein>
<proteinExistence type="predicted"/>
<keyword evidence="3" id="KW-1185">Reference proteome</keyword>
<dbReference type="PANTHER" id="PTHR37299">
    <property type="entry name" value="TRANSCRIPTIONAL REGULATOR-RELATED"/>
    <property type="match status" value="1"/>
</dbReference>
<comment type="caution">
    <text evidence="2">The sequence shown here is derived from an EMBL/GenBank/DDBJ whole genome shotgun (WGS) entry which is preliminary data.</text>
</comment>
<dbReference type="PIRSF" id="PIRSF036612">
    <property type="entry name" value="ABC_ATP_LytTR"/>
    <property type="match status" value="1"/>
</dbReference>
<dbReference type="PROSITE" id="PS50930">
    <property type="entry name" value="HTH_LYTTR"/>
    <property type="match status" value="1"/>
</dbReference>
<dbReference type="SMART" id="SM00850">
    <property type="entry name" value="LytTR"/>
    <property type="match status" value="1"/>
</dbReference>
<feature type="domain" description="HTH LytTR-type" evidence="1">
    <location>
        <begin position="208"/>
        <end position="314"/>
    </location>
</feature>
<evidence type="ECO:0000313" key="3">
    <source>
        <dbReference type="Proteomes" id="UP001418796"/>
    </source>
</evidence>
<dbReference type="InterPro" id="IPR012046">
    <property type="entry name" value="LytTR_ABC"/>
</dbReference>
<gene>
    <name evidence="2" type="ORF">MKY91_19695</name>
</gene>
<dbReference type="RefSeq" id="WP_343131967.1">
    <property type="nucleotide sequence ID" value="NZ_JBCITK010000001.1"/>
</dbReference>
<dbReference type="InterPro" id="IPR007492">
    <property type="entry name" value="LytTR_DNA-bd_dom"/>
</dbReference>
<evidence type="ECO:0000259" key="1">
    <source>
        <dbReference type="PROSITE" id="PS50930"/>
    </source>
</evidence>
<dbReference type="PANTHER" id="PTHR37299:SF1">
    <property type="entry name" value="STAGE 0 SPORULATION PROTEIN A HOMOLOG"/>
    <property type="match status" value="1"/>
</dbReference>
<dbReference type="SUPFAM" id="SSF52540">
    <property type="entry name" value="P-loop containing nucleoside triphosphate hydrolases"/>
    <property type="match status" value="1"/>
</dbReference>
<dbReference type="Pfam" id="PF04397">
    <property type="entry name" value="LytTR"/>
    <property type="match status" value="1"/>
</dbReference>
<dbReference type="InterPro" id="IPR027417">
    <property type="entry name" value="P-loop_NTPase"/>
</dbReference>
<dbReference type="EMBL" id="JBCITK010000001">
    <property type="protein sequence ID" value="MEN0645393.1"/>
    <property type="molecule type" value="Genomic_DNA"/>
</dbReference>
<organism evidence="2 3">
    <name type="scientific">Alkalicoccobacillus gibsonii</name>
    <dbReference type="NCBI Taxonomy" id="79881"/>
    <lineage>
        <taxon>Bacteria</taxon>
        <taxon>Bacillati</taxon>
        <taxon>Bacillota</taxon>
        <taxon>Bacilli</taxon>
        <taxon>Bacillales</taxon>
        <taxon>Bacillaceae</taxon>
        <taxon>Alkalicoccobacillus</taxon>
    </lineage>
</organism>